<dbReference type="PRINTS" id="PR00111">
    <property type="entry name" value="ABHYDROLASE"/>
</dbReference>
<dbReference type="AlphaFoldDB" id="A0AA38RGX0"/>
<organism evidence="3 4">
    <name type="scientific">Coniochaeta hoffmannii</name>
    <dbReference type="NCBI Taxonomy" id="91930"/>
    <lineage>
        <taxon>Eukaryota</taxon>
        <taxon>Fungi</taxon>
        <taxon>Dikarya</taxon>
        <taxon>Ascomycota</taxon>
        <taxon>Pezizomycotina</taxon>
        <taxon>Sordariomycetes</taxon>
        <taxon>Sordariomycetidae</taxon>
        <taxon>Coniochaetales</taxon>
        <taxon>Coniochaetaceae</taxon>
        <taxon>Coniochaeta</taxon>
    </lineage>
</organism>
<proteinExistence type="predicted"/>
<dbReference type="PANTHER" id="PTHR43139:SF65">
    <property type="entry name" value="HYDROLASE FAMILY PROTEIN, PUTATIVE (AFU_ORTHOLOGUE AFUA_6G07060)-RELATED"/>
    <property type="match status" value="1"/>
</dbReference>
<dbReference type="EMBL" id="JANBVN010000089">
    <property type="protein sequence ID" value="KAJ9145547.1"/>
    <property type="molecule type" value="Genomic_DNA"/>
</dbReference>
<dbReference type="GO" id="GO:0005783">
    <property type="term" value="C:endoplasmic reticulum"/>
    <property type="evidence" value="ECO:0007669"/>
    <property type="project" value="TreeGrafter"/>
</dbReference>
<dbReference type="InterPro" id="IPR000073">
    <property type="entry name" value="AB_hydrolase_1"/>
</dbReference>
<comment type="caution">
    <text evidence="3">The sequence shown here is derived from an EMBL/GenBank/DDBJ whole genome shotgun (WGS) entry which is preliminary data.</text>
</comment>
<dbReference type="Proteomes" id="UP001174691">
    <property type="component" value="Unassembled WGS sequence"/>
</dbReference>
<name>A0AA38RGX0_9PEZI</name>
<dbReference type="Pfam" id="PF12697">
    <property type="entry name" value="Abhydrolase_6"/>
    <property type="match status" value="1"/>
</dbReference>
<evidence type="ECO:0000313" key="3">
    <source>
        <dbReference type="EMBL" id="KAJ9145547.1"/>
    </source>
</evidence>
<evidence type="ECO:0000259" key="2">
    <source>
        <dbReference type="Pfam" id="PF12697"/>
    </source>
</evidence>
<dbReference type="Gene3D" id="3.40.50.1820">
    <property type="entry name" value="alpha/beta hydrolase"/>
    <property type="match status" value="1"/>
</dbReference>
<dbReference type="SUPFAM" id="SSF53474">
    <property type="entry name" value="alpha/beta-Hydrolases"/>
    <property type="match status" value="1"/>
</dbReference>
<protein>
    <submittedName>
        <fullName evidence="3">Alpha/beta-hydrolase</fullName>
    </submittedName>
</protein>
<dbReference type="InterPro" id="IPR029058">
    <property type="entry name" value="AB_hydrolase_fold"/>
</dbReference>
<evidence type="ECO:0000313" key="4">
    <source>
        <dbReference type="Proteomes" id="UP001174691"/>
    </source>
</evidence>
<evidence type="ECO:0000256" key="1">
    <source>
        <dbReference type="SAM" id="MobiDB-lite"/>
    </source>
</evidence>
<accession>A0AA38RGX0</accession>
<reference evidence="3" key="1">
    <citation type="submission" date="2022-07" db="EMBL/GenBank/DDBJ databases">
        <title>Fungi with potential for degradation of polypropylene.</title>
        <authorList>
            <person name="Gostincar C."/>
        </authorList>
    </citation>
    <scope>NUCLEOTIDE SEQUENCE</scope>
    <source>
        <strain evidence="3">EXF-13287</strain>
    </source>
</reference>
<sequence length="408" mass="43622">MASLGLQRLAGATTSSSSLSPASYLALGTTLGLTLAYLLRAHTLSSPLSHNKTIILAPSPAPSPTHPYPPSSLPGARRVPTPYGTIQAYEFGPPQGPKVLLLPGIGTPVLALGDLARSLASGGHRVMMFDLFGRGYSDGVGDLPYDARLYVSQILLVLASSPLAWTGGDAFHLVGYSLGGGLAVEFARWFGGLVRSLVLVAGGGLIRKDRHVGWRSRVLYSRGWLPEGWLERLVEGRIRPSRGREGAGDEVEKEGRGGGGRHPGKDSDANGGKGWDSTVLSKTGGVTVADVMEWQIAEHRGFVKAFMSSIRYAPIYDRREEWRELGRMLEERRRGEGAVGLRGGKVLLVLGKTDTVIVRDELIEDAKATLGEEAVEVVEIDAGHELVFTHGEDVAAAAVEFWRSIGAN</sequence>
<keyword evidence="4" id="KW-1185">Reference proteome</keyword>
<gene>
    <name evidence="3" type="ORF">NKR19_g6072</name>
</gene>
<feature type="region of interest" description="Disordered" evidence="1">
    <location>
        <begin position="241"/>
        <end position="278"/>
    </location>
</feature>
<feature type="domain" description="AB hydrolase-1" evidence="2">
    <location>
        <begin position="99"/>
        <end position="397"/>
    </location>
</feature>
<dbReference type="InterPro" id="IPR052370">
    <property type="entry name" value="Meta-cleavage_hydrolase"/>
</dbReference>
<dbReference type="PANTHER" id="PTHR43139">
    <property type="entry name" value="SI:DKEY-122A22.2"/>
    <property type="match status" value="1"/>
</dbReference>